<keyword evidence="10" id="KW-1185">Reference proteome</keyword>
<proteinExistence type="inferred from homology"/>
<reference evidence="9" key="1">
    <citation type="submission" date="2019-02" db="EMBL/GenBank/DDBJ databases">
        <title>Draft genome of the type strain Pelomonas aquatica CCUG 52575T.</title>
        <authorList>
            <person name="Gomila M."/>
            <person name="Lalucat J."/>
        </authorList>
    </citation>
    <scope>NUCLEOTIDE SEQUENCE</scope>
    <source>
        <strain evidence="9">CCUG 52575</strain>
    </source>
</reference>
<dbReference type="SUPFAM" id="SSF161098">
    <property type="entry name" value="MetI-like"/>
    <property type="match status" value="1"/>
</dbReference>
<evidence type="ECO:0000259" key="8">
    <source>
        <dbReference type="PROSITE" id="PS50928"/>
    </source>
</evidence>
<evidence type="ECO:0000256" key="6">
    <source>
        <dbReference type="ARBA" id="ARBA00023136"/>
    </source>
</evidence>
<evidence type="ECO:0000256" key="5">
    <source>
        <dbReference type="ARBA" id="ARBA00022989"/>
    </source>
</evidence>
<feature type="transmembrane region" description="Helical" evidence="7">
    <location>
        <begin position="140"/>
        <end position="163"/>
    </location>
</feature>
<evidence type="ECO:0000256" key="4">
    <source>
        <dbReference type="ARBA" id="ARBA00022692"/>
    </source>
</evidence>
<evidence type="ECO:0000313" key="10">
    <source>
        <dbReference type="Proteomes" id="UP001152766"/>
    </source>
</evidence>
<organism evidence="9 10">
    <name type="scientific">Pelomonas aquatica</name>
    <dbReference type="NCBI Taxonomy" id="431058"/>
    <lineage>
        <taxon>Bacteria</taxon>
        <taxon>Pseudomonadati</taxon>
        <taxon>Pseudomonadota</taxon>
        <taxon>Betaproteobacteria</taxon>
        <taxon>Burkholderiales</taxon>
        <taxon>Sphaerotilaceae</taxon>
        <taxon>Roseateles</taxon>
    </lineage>
</organism>
<evidence type="ECO:0000256" key="1">
    <source>
        <dbReference type="ARBA" id="ARBA00004651"/>
    </source>
</evidence>
<dbReference type="CDD" id="cd06261">
    <property type="entry name" value="TM_PBP2"/>
    <property type="match status" value="1"/>
</dbReference>
<evidence type="ECO:0000313" key="9">
    <source>
        <dbReference type="EMBL" id="MDG0862757.1"/>
    </source>
</evidence>
<comment type="caution">
    <text evidence="9">The sequence shown here is derived from an EMBL/GenBank/DDBJ whole genome shotgun (WGS) entry which is preliminary data.</text>
</comment>
<dbReference type="GO" id="GO:0005886">
    <property type="term" value="C:plasma membrane"/>
    <property type="evidence" value="ECO:0007669"/>
    <property type="project" value="UniProtKB-SubCell"/>
</dbReference>
<dbReference type="FunFam" id="1.10.3720.10:FF:000003">
    <property type="entry name" value="Aliphatic sulfonate ABC transporter permease"/>
    <property type="match status" value="1"/>
</dbReference>
<feature type="transmembrane region" description="Helical" evidence="7">
    <location>
        <begin position="236"/>
        <end position="258"/>
    </location>
</feature>
<dbReference type="PANTHER" id="PTHR30151">
    <property type="entry name" value="ALKANE SULFONATE ABC TRANSPORTER-RELATED, MEMBRANE SUBUNIT"/>
    <property type="match status" value="1"/>
</dbReference>
<dbReference type="PANTHER" id="PTHR30151:SF0">
    <property type="entry name" value="ABC TRANSPORTER PERMEASE PROTEIN MJ0413-RELATED"/>
    <property type="match status" value="1"/>
</dbReference>
<comment type="similarity">
    <text evidence="7">Belongs to the binding-protein-dependent transport system permease family.</text>
</comment>
<feature type="transmembrane region" description="Helical" evidence="7">
    <location>
        <begin position="115"/>
        <end position="134"/>
    </location>
</feature>
<feature type="transmembrane region" description="Helical" evidence="7">
    <location>
        <begin position="78"/>
        <end position="103"/>
    </location>
</feature>
<protein>
    <submittedName>
        <fullName evidence="9">ABC transporter permease</fullName>
    </submittedName>
</protein>
<dbReference type="Gene3D" id="1.10.3720.10">
    <property type="entry name" value="MetI-like"/>
    <property type="match status" value="1"/>
</dbReference>
<name>A0A9X4LHX0_9BURK</name>
<comment type="subcellular location">
    <subcellularLocation>
        <location evidence="1 7">Cell membrane</location>
        <topology evidence="1 7">Multi-pass membrane protein</topology>
    </subcellularLocation>
</comment>
<evidence type="ECO:0000256" key="3">
    <source>
        <dbReference type="ARBA" id="ARBA00022475"/>
    </source>
</evidence>
<dbReference type="AlphaFoldDB" id="A0A9X4LHX0"/>
<dbReference type="Proteomes" id="UP001152766">
    <property type="component" value="Unassembled WGS sequence"/>
</dbReference>
<keyword evidence="6 7" id="KW-0472">Membrane</keyword>
<dbReference type="PROSITE" id="PS50928">
    <property type="entry name" value="ABC_TM1"/>
    <property type="match status" value="1"/>
</dbReference>
<accession>A0A9X4LHX0</accession>
<feature type="transmembrane region" description="Helical" evidence="7">
    <location>
        <begin position="25"/>
        <end position="45"/>
    </location>
</feature>
<keyword evidence="3" id="KW-1003">Cell membrane</keyword>
<dbReference type="EMBL" id="SGUG01000012">
    <property type="protein sequence ID" value="MDG0862757.1"/>
    <property type="molecule type" value="Genomic_DNA"/>
</dbReference>
<feature type="transmembrane region" description="Helical" evidence="7">
    <location>
        <begin position="184"/>
        <end position="216"/>
    </location>
</feature>
<dbReference type="GO" id="GO:0042918">
    <property type="term" value="P:alkanesulfonate transmembrane transport"/>
    <property type="evidence" value="ECO:0007669"/>
    <property type="project" value="UniProtKB-ARBA"/>
</dbReference>
<evidence type="ECO:0000256" key="2">
    <source>
        <dbReference type="ARBA" id="ARBA00022448"/>
    </source>
</evidence>
<keyword evidence="4 7" id="KW-0812">Transmembrane</keyword>
<keyword evidence="5 7" id="KW-1133">Transmembrane helix</keyword>
<dbReference type="InterPro" id="IPR000515">
    <property type="entry name" value="MetI-like"/>
</dbReference>
<feature type="domain" description="ABC transmembrane type-1" evidence="8">
    <location>
        <begin position="74"/>
        <end position="255"/>
    </location>
</feature>
<dbReference type="Pfam" id="PF00528">
    <property type="entry name" value="BPD_transp_1"/>
    <property type="match status" value="1"/>
</dbReference>
<sequence length="270" mass="29747">MALAAPPARLHGDPCLNWNSRLARLLPPLAVIALLIAVWWGIVVVTESPIFPTPWAVVTGTLELAQDGTLWEHITASLFRVGIGFGLAMLVGIPLGLWMGWVVGAYRTLNPIFQMLRPISPIAWIPLAILWFGVGDVSPIFLIFISSVFPLIVQTTSGVHTIDRRYLRAAANFGVSRRVMFRRVVIPAVLPEIIIGMRIGIGVAWLVVVAAEMIALRSGLGYLIMDSRNAGNRYDLVIASMILIGVIGLLLDGITRLLEKLKTVRWRYVR</sequence>
<keyword evidence="2 7" id="KW-0813">Transport</keyword>
<evidence type="ECO:0000256" key="7">
    <source>
        <dbReference type="RuleBase" id="RU363032"/>
    </source>
</evidence>
<dbReference type="InterPro" id="IPR035906">
    <property type="entry name" value="MetI-like_sf"/>
</dbReference>
<gene>
    <name evidence="9" type="ORF">EXJ73_09780</name>
</gene>